<feature type="compositionally biased region" description="Low complexity" evidence="1">
    <location>
        <begin position="233"/>
        <end position="252"/>
    </location>
</feature>
<comment type="caution">
    <text evidence="3">The sequence shown here is derived from an EMBL/GenBank/DDBJ whole genome shotgun (WGS) entry which is preliminary data.</text>
</comment>
<feature type="compositionally biased region" description="Pro residues" evidence="1">
    <location>
        <begin position="212"/>
        <end position="227"/>
    </location>
</feature>
<keyword evidence="2" id="KW-0472">Membrane</keyword>
<evidence type="ECO:0000256" key="1">
    <source>
        <dbReference type="SAM" id="MobiDB-lite"/>
    </source>
</evidence>
<feature type="region of interest" description="Disordered" evidence="1">
    <location>
        <begin position="212"/>
        <end position="295"/>
    </location>
</feature>
<reference evidence="3 4" key="1">
    <citation type="submission" date="2017-12" db="EMBL/GenBank/DDBJ databases">
        <title>Comparative genomics of Botrytis spp.</title>
        <authorList>
            <person name="Valero-Jimenez C.A."/>
            <person name="Tapia P."/>
            <person name="Veloso J."/>
            <person name="Silva-Moreno E."/>
            <person name="Staats M."/>
            <person name="Valdes J.H."/>
            <person name="Van Kan J.A.L."/>
        </authorList>
    </citation>
    <scope>NUCLEOTIDE SEQUENCE [LARGE SCALE GENOMIC DNA]</scope>
    <source>
        <strain evidence="3 4">Bp0003</strain>
    </source>
</reference>
<feature type="compositionally biased region" description="Acidic residues" evidence="1">
    <location>
        <begin position="280"/>
        <end position="295"/>
    </location>
</feature>
<sequence>MPDKIPTLQVLATRRIYNLVVAPHILTFINQAMDYLYMKDLLLDYMIGVILYVVSTGTLFMRVGFPHTGRSFLDPDGLPLIFHGFLFVGAVGLGLNNDQLSLIPQSPYTFYNLDTYPNYAAWVSTHLWNEGSPNTLSAYISMNNGRKDDRHKSLNLLLYTSGPLSVPQPSGYAAHFPYKRPPGVKFVSVHELQMAARGPLLLIGGLPPPLPPPFPPPLPPPPPPPAPVVIGFSSSSSSYSSSYSSSPSLSDSSPDEGDGNGGGGSGGEDEPVVVISSGGEEPEADEVVSEEEVPEEEVVLEEADSHEGKLLEIVDSPAQGQGLKRGRYRYHKGPAKRRAYRVDI</sequence>
<feature type="transmembrane region" description="Helical" evidence="2">
    <location>
        <begin position="77"/>
        <end position="95"/>
    </location>
</feature>
<keyword evidence="2" id="KW-0812">Transmembrane</keyword>
<proteinExistence type="predicted"/>
<feature type="transmembrane region" description="Helical" evidence="2">
    <location>
        <begin position="45"/>
        <end position="65"/>
    </location>
</feature>
<accession>A0A4Z1FXT0</accession>
<dbReference type="Proteomes" id="UP000297910">
    <property type="component" value="Unassembled WGS sequence"/>
</dbReference>
<evidence type="ECO:0000313" key="4">
    <source>
        <dbReference type="Proteomes" id="UP000297910"/>
    </source>
</evidence>
<keyword evidence="4" id="KW-1185">Reference proteome</keyword>
<name>A0A4Z1FXT0_9HELO</name>
<keyword evidence="2" id="KW-1133">Transmembrane helix</keyword>
<gene>
    <name evidence="3" type="ORF">BPAE_0036g00530</name>
</gene>
<protein>
    <submittedName>
        <fullName evidence="3">Uncharacterized protein</fullName>
    </submittedName>
</protein>
<organism evidence="3 4">
    <name type="scientific">Botrytis paeoniae</name>
    <dbReference type="NCBI Taxonomy" id="278948"/>
    <lineage>
        <taxon>Eukaryota</taxon>
        <taxon>Fungi</taxon>
        <taxon>Dikarya</taxon>
        <taxon>Ascomycota</taxon>
        <taxon>Pezizomycotina</taxon>
        <taxon>Leotiomycetes</taxon>
        <taxon>Helotiales</taxon>
        <taxon>Sclerotiniaceae</taxon>
        <taxon>Botrytis</taxon>
    </lineage>
</organism>
<evidence type="ECO:0000313" key="3">
    <source>
        <dbReference type="EMBL" id="TGO27842.1"/>
    </source>
</evidence>
<dbReference type="AlphaFoldDB" id="A0A4Z1FXT0"/>
<evidence type="ECO:0000256" key="2">
    <source>
        <dbReference type="SAM" id="Phobius"/>
    </source>
</evidence>
<dbReference type="EMBL" id="PQXI01000036">
    <property type="protein sequence ID" value="TGO27842.1"/>
    <property type="molecule type" value="Genomic_DNA"/>
</dbReference>